<evidence type="ECO:0000313" key="2">
    <source>
        <dbReference type="Proteomes" id="UP001500459"/>
    </source>
</evidence>
<comment type="caution">
    <text evidence="1">The sequence shown here is derived from an EMBL/GenBank/DDBJ whole genome shotgun (WGS) entry which is preliminary data.</text>
</comment>
<evidence type="ECO:0000313" key="1">
    <source>
        <dbReference type="EMBL" id="GAA3523222.1"/>
    </source>
</evidence>
<name>A0ABP6UV46_9FLAO</name>
<accession>A0ABP6UV46</accession>
<keyword evidence="2" id="KW-1185">Reference proteome</keyword>
<dbReference type="Proteomes" id="UP001500459">
    <property type="component" value="Unassembled WGS sequence"/>
</dbReference>
<dbReference type="RefSeq" id="WP_344930925.1">
    <property type="nucleotide sequence ID" value="NZ_BAABCW010000034.1"/>
</dbReference>
<gene>
    <name evidence="1" type="ORF">GCM10022393_42510</name>
</gene>
<dbReference type="EMBL" id="BAABCW010000034">
    <property type="protein sequence ID" value="GAA3523222.1"/>
    <property type="molecule type" value="Genomic_DNA"/>
</dbReference>
<proteinExistence type="predicted"/>
<sequence>MRVSDISKTGDLDIAIKVDVSTFNNLVKRFKSASTNIRIQNRIGKNGKIGGLDMFSTNSQSSKAFGIEAYDEIEKAFNQNFTEKFRVDKLQISIIGDSGNLDVGPFLKLK</sequence>
<organism evidence="1 2">
    <name type="scientific">Aquimarina addita</name>
    <dbReference type="NCBI Taxonomy" id="870485"/>
    <lineage>
        <taxon>Bacteria</taxon>
        <taxon>Pseudomonadati</taxon>
        <taxon>Bacteroidota</taxon>
        <taxon>Flavobacteriia</taxon>
        <taxon>Flavobacteriales</taxon>
        <taxon>Flavobacteriaceae</taxon>
        <taxon>Aquimarina</taxon>
    </lineage>
</organism>
<reference evidence="2" key="1">
    <citation type="journal article" date="2019" name="Int. J. Syst. Evol. Microbiol.">
        <title>The Global Catalogue of Microorganisms (GCM) 10K type strain sequencing project: providing services to taxonomists for standard genome sequencing and annotation.</title>
        <authorList>
            <consortium name="The Broad Institute Genomics Platform"/>
            <consortium name="The Broad Institute Genome Sequencing Center for Infectious Disease"/>
            <person name="Wu L."/>
            <person name="Ma J."/>
        </authorList>
    </citation>
    <scope>NUCLEOTIDE SEQUENCE [LARGE SCALE GENOMIC DNA]</scope>
    <source>
        <strain evidence="2">JCM 17106</strain>
    </source>
</reference>
<protein>
    <submittedName>
        <fullName evidence="1">Uncharacterized protein</fullName>
    </submittedName>
</protein>